<proteinExistence type="predicted"/>
<dbReference type="AlphaFoldDB" id="A0A182T0V1"/>
<keyword evidence="1" id="KW-0472">Membrane</keyword>
<protein>
    <submittedName>
        <fullName evidence="2">Uncharacterized protein</fullName>
    </submittedName>
</protein>
<evidence type="ECO:0000256" key="1">
    <source>
        <dbReference type="SAM" id="Phobius"/>
    </source>
</evidence>
<name>A0A182T0V1_9DIPT</name>
<feature type="transmembrane region" description="Helical" evidence="1">
    <location>
        <begin position="275"/>
        <end position="295"/>
    </location>
</feature>
<sequence>MALVYSLDSLNVLSEVAARLDESVTHDVLCIDCHGYWVEDLLVAFQKRHPYMPAVNIDSKFIASSIFKRTQRKASIVLVSCIFDGQCTIEQLEKSYIKNKYSIHFQLFNNASQIELDKALQVAKQRGLSLVVQLVDNQNGNTHLKPPLAQLPNLLLNGTLTKLNNFVYHVAAIPMSTSFFVLRGRIVGFEVDIFRLIIERQKARAQYIFSKPSDIAHVLQQLYGGQIDLLLNVLQTKDHYNFVRAFWQEHRPYCINLPKKLERMHLELLLHPFEWQIWFVFLGVLSFMQLVNLIFPTKFNHNLIMMCFFGSGPSEHVLPSSARLMKLIRPFYFR</sequence>
<reference evidence="2" key="2">
    <citation type="submission" date="2020-05" db="UniProtKB">
        <authorList>
            <consortium name="EnsemblMetazoa"/>
        </authorList>
    </citation>
    <scope>IDENTIFICATION</scope>
    <source>
        <strain evidence="2">maculatus3</strain>
    </source>
</reference>
<dbReference type="Proteomes" id="UP000075901">
    <property type="component" value="Unassembled WGS sequence"/>
</dbReference>
<evidence type="ECO:0000313" key="3">
    <source>
        <dbReference type="Proteomes" id="UP000075901"/>
    </source>
</evidence>
<accession>A0A182T0V1</accession>
<keyword evidence="3" id="KW-1185">Reference proteome</keyword>
<reference evidence="3" key="1">
    <citation type="submission" date="2013-09" db="EMBL/GenBank/DDBJ databases">
        <title>The Genome Sequence of Anopheles maculatus species B.</title>
        <authorList>
            <consortium name="The Broad Institute Genomics Platform"/>
            <person name="Neafsey D.E."/>
            <person name="Besansky N."/>
            <person name="Howell P."/>
            <person name="Walton C."/>
            <person name="Young S.K."/>
            <person name="Zeng Q."/>
            <person name="Gargeya S."/>
            <person name="Fitzgerald M."/>
            <person name="Haas B."/>
            <person name="Abouelleil A."/>
            <person name="Allen A.W."/>
            <person name="Alvarado L."/>
            <person name="Arachchi H.M."/>
            <person name="Berlin A.M."/>
            <person name="Chapman S.B."/>
            <person name="Gainer-Dewar J."/>
            <person name="Goldberg J."/>
            <person name="Griggs A."/>
            <person name="Gujja S."/>
            <person name="Hansen M."/>
            <person name="Howarth C."/>
            <person name="Imamovic A."/>
            <person name="Ireland A."/>
            <person name="Larimer J."/>
            <person name="McCowan C."/>
            <person name="Murphy C."/>
            <person name="Pearson M."/>
            <person name="Poon T.W."/>
            <person name="Priest M."/>
            <person name="Roberts A."/>
            <person name="Saif S."/>
            <person name="Shea T."/>
            <person name="Sisk P."/>
            <person name="Sykes S."/>
            <person name="Wortman J."/>
            <person name="Nusbaum C."/>
            <person name="Birren B."/>
        </authorList>
    </citation>
    <scope>NUCLEOTIDE SEQUENCE [LARGE SCALE GENOMIC DNA]</scope>
    <source>
        <strain evidence="3">maculatus3</strain>
    </source>
</reference>
<keyword evidence="1" id="KW-0812">Transmembrane</keyword>
<organism evidence="2 3">
    <name type="scientific">Anopheles maculatus</name>
    <dbReference type="NCBI Taxonomy" id="74869"/>
    <lineage>
        <taxon>Eukaryota</taxon>
        <taxon>Metazoa</taxon>
        <taxon>Ecdysozoa</taxon>
        <taxon>Arthropoda</taxon>
        <taxon>Hexapoda</taxon>
        <taxon>Insecta</taxon>
        <taxon>Pterygota</taxon>
        <taxon>Neoptera</taxon>
        <taxon>Endopterygota</taxon>
        <taxon>Diptera</taxon>
        <taxon>Nematocera</taxon>
        <taxon>Culicoidea</taxon>
        <taxon>Culicidae</taxon>
        <taxon>Anophelinae</taxon>
        <taxon>Anopheles</taxon>
        <taxon>Anopheles maculatus group</taxon>
    </lineage>
</organism>
<keyword evidence="1" id="KW-1133">Transmembrane helix</keyword>
<dbReference type="VEuPathDB" id="VectorBase:AMAM017345"/>
<evidence type="ECO:0000313" key="2">
    <source>
        <dbReference type="EnsemblMetazoa" id="AMAM017345-PA"/>
    </source>
</evidence>
<dbReference type="EnsemblMetazoa" id="AMAM017345-RA">
    <property type="protein sequence ID" value="AMAM017345-PA"/>
    <property type="gene ID" value="AMAM017345"/>
</dbReference>